<name>A0A7S3SBG4_EMIHU</name>
<sequence>MRKARIDLLKGAAARLSNARVVRVPPRLHGPQACRLGGQVLAGWQMARVVVRRHDCAAVEHHQLAVRAHDAGPLAGHFGLRLQRRLALRRLRLGRPHRKAVRCGVWATAATTAMALPTHDTLGVAGAVQGMAGMQRSFFHLLAARGGAWIEGKAEQRSAIVAMQSRPLDAAMRTMFEQLGTSLAQFVTESGAYLPFQLTHVEAGGKLTDAASGEVMLTQAGRCLAPYGISVRRANESEFGQALAMAECARDAPVGGVE</sequence>
<accession>A0A7S3SBG4</accession>
<evidence type="ECO:0000313" key="1">
    <source>
        <dbReference type="EMBL" id="CAE0549886.1"/>
    </source>
</evidence>
<dbReference type="AlphaFoldDB" id="A0A7S3SBG4"/>
<organism evidence="1">
    <name type="scientific">Emiliania huxleyi</name>
    <name type="common">Coccolithophore</name>
    <name type="synonym">Pontosphaera huxleyi</name>
    <dbReference type="NCBI Taxonomy" id="2903"/>
    <lineage>
        <taxon>Eukaryota</taxon>
        <taxon>Haptista</taxon>
        <taxon>Haptophyta</taxon>
        <taxon>Prymnesiophyceae</taxon>
        <taxon>Isochrysidales</taxon>
        <taxon>Noelaerhabdaceae</taxon>
        <taxon>Emiliania</taxon>
    </lineage>
</organism>
<gene>
    <name evidence="1" type="ORF">EHUX00137_LOCUS17746</name>
</gene>
<dbReference type="EMBL" id="HBIR01023188">
    <property type="protein sequence ID" value="CAE0549886.1"/>
    <property type="molecule type" value="Transcribed_RNA"/>
</dbReference>
<protein>
    <submittedName>
        <fullName evidence="1">Uncharacterized protein</fullName>
    </submittedName>
</protein>
<reference evidence="1" key="1">
    <citation type="submission" date="2021-01" db="EMBL/GenBank/DDBJ databases">
        <authorList>
            <person name="Corre E."/>
            <person name="Pelletier E."/>
            <person name="Niang G."/>
            <person name="Scheremetjew M."/>
            <person name="Finn R."/>
            <person name="Kale V."/>
            <person name="Holt S."/>
            <person name="Cochrane G."/>
            <person name="Meng A."/>
            <person name="Brown T."/>
            <person name="Cohen L."/>
        </authorList>
    </citation>
    <scope>NUCLEOTIDE SEQUENCE</scope>
    <source>
        <strain evidence="1">379</strain>
    </source>
</reference>
<proteinExistence type="predicted"/>